<gene>
    <name evidence="11" type="ORF">OCGS_2819</name>
</gene>
<dbReference type="PANTHER" id="PTHR48083">
    <property type="entry name" value="MEDIUM-CHAIN SPECIFIC ACYL-COA DEHYDROGENASE, MITOCHONDRIAL-RELATED"/>
    <property type="match status" value="1"/>
</dbReference>
<comment type="similarity">
    <text evidence="2 7">Belongs to the acyl-CoA dehydrogenase family.</text>
</comment>
<dbReference type="GO" id="GO:0003995">
    <property type="term" value="F:acyl-CoA dehydrogenase activity"/>
    <property type="evidence" value="ECO:0007669"/>
    <property type="project" value="TreeGrafter"/>
</dbReference>
<dbReference type="GO" id="GO:0050660">
    <property type="term" value="F:flavin adenine dinucleotide binding"/>
    <property type="evidence" value="ECO:0007669"/>
    <property type="project" value="InterPro"/>
</dbReference>
<dbReference type="SUPFAM" id="SSF47203">
    <property type="entry name" value="Acyl-CoA dehydrogenase C-terminal domain-like"/>
    <property type="match status" value="1"/>
</dbReference>
<dbReference type="eggNOG" id="COG1960">
    <property type="taxonomic scope" value="Bacteria"/>
</dbReference>
<protein>
    <submittedName>
        <fullName evidence="11">Acyl-CoA dehydrogenase domain-containing protein</fullName>
    </submittedName>
</protein>
<dbReference type="PATRIC" id="fig|1231392.3.peg.2837"/>
<dbReference type="InterPro" id="IPR013786">
    <property type="entry name" value="AcylCoA_DH/ox_N"/>
</dbReference>
<evidence type="ECO:0000313" key="11">
    <source>
        <dbReference type="EMBL" id="EKE43228.1"/>
    </source>
</evidence>
<reference evidence="11 12" key="1">
    <citation type="journal article" date="2012" name="J. Bacteriol.">
        <title>Draft Genome Sequence of Oceaniovalibus guishaninsula JLT2003T.</title>
        <authorList>
            <person name="Tang K."/>
            <person name="Liu K."/>
            <person name="Jiao N."/>
        </authorList>
    </citation>
    <scope>NUCLEOTIDE SEQUENCE [LARGE SCALE GENOMIC DNA]</scope>
    <source>
        <strain evidence="11 12">JLT2003</strain>
    </source>
</reference>
<accession>K2H6I2</accession>
<comment type="cofactor">
    <cofactor evidence="1 7">
        <name>FAD</name>
        <dbReference type="ChEBI" id="CHEBI:57692"/>
    </cofactor>
</comment>
<name>K2H6I2_9RHOB</name>
<dbReference type="GO" id="GO:0005737">
    <property type="term" value="C:cytoplasm"/>
    <property type="evidence" value="ECO:0007669"/>
    <property type="project" value="TreeGrafter"/>
</dbReference>
<keyword evidence="6 7" id="KW-0560">Oxidoreductase</keyword>
<dbReference type="Pfam" id="PF00441">
    <property type="entry name" value="Acyl-CoA_dh_1"/>
    <property type="match status" value="1"/>
</dbReference>
<organism evidence="11 12">
    <name type="scientific">Oceaniovalibus guishaninsula JLT2003</name>
    <dbReference type="NCBI Taxonomy" id="1231392"/>
    <lineage>
        <taxon>Bacteria</taxon>
        <taxon>Pseudomonadati</taxon>
        <taxon>Pseudomonadota</taxon>
        <taxon>Alphaproteobacteria</taxon>
        <taxon>Rhodobacterales</taxon>
        <taxon>Roseobacteraceae</taxon>
        <taxon>Oceaniovalibus</taxon>
    </lineage>
</organism>
<evidence type="ECO:0000256" key="6">
    <source>
        <dbReference type="ARBA" id="ARBA00023002"/>
    </source>
</evidence>
<dbReference type="STRING" id="1231392.OCGS_2819"/>
<dbReference type="InterPro" id="IPR037069">
    <property type="entry name" value="AcylCoA_DH/ox_N_sf"/>
</dbReference>
<dbReference type="InterPro" id="IPR050741">
    <property type="entry name" value="Acyl-CoA_dehydrogenase"/>
</dbReference>
<dbReference type="AlphaFoldDB" id="K2H6I2"/>
<dbReference type="Gene3D" id="1.20.140.10">
    <property type="entry name" value="Butyryl-CoA Dehydrogenase, subunit A, domain 3"/>
    <property type="match status" value="1"/>
</dbReference>
<feature type="domain" description="Acyl-CoA oxidase/dehydrogenase middle" evidence="9">
    <location>
        <begin position="187"/>
        <end position="282"/>
    </location>
</feature>
<evidence type="ECO:0000313" key="12">
    <source>
        <dbReference type="Proteomes" id="UP000006765"/>
    </source>
</evidence>
<dbReference type="SUPFAM" id="SSF56645">
    <property type="entry name" value="Acyl-CoA dehydrogenase NM domain-like"/>
    <property type="match status" value="1"/>
</dbReference>
<dbReference type="InterPro" id="IPR006091">
    <property type="entry name" value="Acyl-CoA_Oxase/DH_mid-dom"/>
</dbReference>
<dbReference type="Proteomes" id="UP000006765">
    <property type="component" value="Unassembled WGS sequence"/>
</dbReference>
<keyword evidence="12" id="KW-1185">Reference proteome</keyword>
<evidence type="ECO:0000256" key="1">
    <source>
        <dbReference type="ARBA" id="ARBA00001974"/>
    </source>
</evidence>
<dbReference type="Pfam" id="PF02771">
    <property type="entry name" value="Acyl-CoA_dh_N"/>
    <property type="match status" value="1"/>
</dbReference>
<feature type="domain" description="Acyl-CoA dehydrogenase/oxidase C-terminal" evidence="8">
    <location>
        <begin position="296"/>
        <end position="444"/>
    </location>
</feature>
<evidence type="ECO:0000256" key="5">
    <source>
        <dbReference type="ARBA" id="ARBA00022827"/>
    </source>
</evidence>
<comment type="caution">
    <text evidence="11">The sequence shown here is derived from an EMBL/GenBank/DDBJ whole genome shotgun (WGS) entry which is preliminary data.</text>
</comment>
<evidence type="ECO:0000256" key="2">
    <source>
        <dbReference type="ARBA" id="ARBA00009347"/>
    </source>
</evidence>
<comment type="subunit">
    <text evidence="3">Homodimer.</text>
</comment>
<evidence type="ECO:0000259" key="8">
    <source>
        <dbReference type="Pfam" id="PF00441"/>
    </source>
</evidence>
<dbReference type="Gene3D" id="2.40.110.10">
    <property type="entry name" value="Butyryl-CoA Dehydrogenase, subunit A, domain 2"/>
    <property type="match status" value="1"/>
</dbReference>
<sequence length="462" mass="50546">MAQQPVGRCGCFTNVGGSVRFRLPGQSSPRFAPGPPRSTVPAAAALAGTVQDPARNDMDFTLSPRIEDFRRRIGDFVESRILPLESDPAAYDAHENIAPGPLAALREDARAEGLWCLQLSPEFGGQGLGRVGMAVCYEEMNRSIFGPAVFNAAAPDDGNMMVVEALGTDAQRDWFLRPLADGRVRSAFVMTEPHPGAGSDPGMTRTTATRDGDDYVIHGRKWFITGAEGAAHFILLARTSDDPKRGLTCFLFHGDRPGWSILRRIPIMGPEEHGGHCELAFDGLRIPASDVVLAEGRGMKVVQTRLGTARLTHCMRWLGLARRCMQIAGDYAAQREGFGIRLADRESVQIVMGGLAADIEIGRLLVMKAAWALDQGSFAQKEVSMAKVHVANLLHRAADAAIQINGARGYSKDTVAEWIYRYARQARLVDGADEVHKMILSRSLPAEGRDFWRWDVARDDRP</sequence>
<evidence type="ECO:0000256" key="4">
    <source>
        <dbReference type="ARBA" id="ARBA00022630"/>
    </source>
</evidence>
<dbReference type="PANTHER" id="PTHR48083:SF13">
    <property type="entry name" value="ACYL-COA DEHYDROGENASE FAMILY MEMBER 11"/>
    <property type="match status" value="1"/>
</dbReference>
<evidence type="ECO:0000259" key="9">
    <source>
        <dbReference type="Pfam" id="PF02770"/>
    </source>
</evidence>
<dbReference type="Pfam" id="PF02770">
    <property type="entry name" value="Acyl-CoA_dh_M"/>
    <property type="match status" value="1"/>
</dbReference>
<proteinExistence type="inferred from homology"/>
<evidence type="ECO:0000259" key="10">
    <source>
        <dbReference type="Pfam" id="PF02771"/>
    </source>
</evidence>
<dbReference type="GO" id="GO:0033539">
    <property type="term" value="P:fatty acid beta-oxidation using acyl-CoA dehydrogenase"/>
    <property type="evidence" value="ECO:0007669"/>
    <property type="project" value="TreeGrafter"/>
</dbReference>
<keyword evidence="5 7" id="KW-0274">FAD</keyword>
<dbReference type="Gene3D" id="1.10.540.10">
    <property type="entry name" value="Acyl-CoA dehydrogenase/oxidase, N-terminal domain"/>
    <property type="match status" value="1"/>
</dbReference>
<dbReference type="InterPro" id="IPR009100">
    <property type="entry name" value="AcylCoA_DH/oxidase_NM_dom_sf"/>
</dbReference>
<evidence type="ECO:0000256" key="3">
    <source>
        <dbReference type="ARBA" id="ARBA00011738"/>
    </source>
</evidence>
<dbReference type="InterPro" id="IPR046373">
    <property type="entry name" value="Acyl-CoA_Oxase/DH_mid-dom_sf"/>
</dbReference>
<dbReference type="InterPro" id="IPR036250">
    <property type="entry name" value="AcylCo_DH-like_C"/>
</dbReference>
<dbReference type="EMBL" id="AMGO01000068">
    <property type="protein sequence ID" value="EKE43228.1"/>
    <property type="molecule type" value="Genomic_DNA"/>
</dbReference>
<evidence type="ECO:0000256" key="7">
    <source>
        <dbReference type="RuleBase" id="RU362125"/>
    </source>
</evidence>
<feature type="domain" description="Acyl-CoA dehydrogenase/oxidase N-terminal" evidence="10">
    <location>
        <begin position="67"/>
        <end position="182"/>
    </location>
</feature>
<keyword evidence="4 7" id="KW-0285">Flavoprotein</keyword>
<dbReference type="InterPro" id="IPR009075">
    <property type="entry name" value="AcylCo_DH/oxidase_C"/>
</dbReference>